<name>A0A149PGM4_9BURK</name>
<dbReference type="OrthoDB" id="9800607at2"/>
<protein>
    <submittedName>
        <fullName evidence="2">MBL fold metallo-hydrolase</fullName>
    </submittedName>
</protein>
<dbReference type="Gene3D" id="3.60.15.10">
    <property type="entry name" value="Ribonuclease Z/Hydroxyacylglutathione hydrolase-like"/>
    <property type="match status" value="1"/>
</dbReference>
<sequence length="240" mass="26570">MSSSKVDIFAEHIYRHSTYVEKINLSFCQFFLRSPSGTLCIETGARADFSLMSATLRETGIDVASVSSVIVPHFEDDEMGALPEFVALNKGVVAYAHPICSHALSDIFPVKVKPLKDEAPTRINDEVIVPIFVKHVHQWDALVIYVPRLKALFSSDIFMRFGPVDGESKDPVAGMIASIEQSEYLPSIEYFHRALNKIKKYDIESIFPMHGPAIHGDAAAVVDGLIDYCVRKLGKEAVLG</sequence>
<evidence type="ECO:0000313" key="2">
    <source>
        <dbReference type="EMBL" id="KXU84169.1"/>
    </source>
</evidence>
<dbReference type="AlphaFoldDB" id="A0A149PGM4"/>
<dbReference type="Pfam" id="PF19583">
    <property type="entry name" value="ODP"/>
    <property type="match status" value="1"/>
</dbReference>
<dbReference type="EMBL" id="LRBG01000037">
    <property type="protein sequence ID" value="KXU84169.1"/>
    <property type="molecule type" value="Genomic_DNA"/>
</dbReference>
<keyword evidence="3" id="KW-1185">Reference proteome</keyword>
<proteinExistence type="predicted"/>
<comment type="caution">
    <text evidence="2">The sequence shown here is derived from an EMBL/GenBank/DDBJ whole genome shotgun (WGS) entry which is preliminary data.</text>
</comment>
<dbReference type="InterPro" id="IPR045761">
    <property type="entry name" value="ODP_dom"/>
</dbReference>
<dbReference type="InterPro" id="IPR036866">
    <property type="entry name" value="RibonucZ/Hydroxyglut_hydro"/>
</dbReference>
<evidence type="ECO:0000313" key="3">
    <source>
        <dbReference type="Proteomes" id="UP000075613"/>
    </source>
</evidence>
<reference evidence="2 3" key="1">
    <citation type="journal article" date="2015" name="Int. J. Syst. Evol. Microbiol.">
        <title>Burkholderia monticola sp. nov., isolated from mountain soil.</title>
        <authorList>
            <person name="Baek I."/>
            <person name="Seo B."/>
            <person name="Lee I."/>
            <person name="Yi H."/>
            <person name="Chun J."/>
        </authorList>
    </citation>
    <scope>NUCLEOTIDE SEQUENCE [LARGE SCALE GENOMIC DNA]</scope>
    <source>
        <strain evidence="2 3">JC2948</strain>
    </source>
</reference>
<accession>A0A149PGM4</accession>
<feature type="domain" description="ODP" evidence="1">
    <location>
        <begin position="28"/>
        <end position="211"/>
    </location>
</feature>
<dbReference type="RefSeq" id="WP_062133838.1">
    <property type="nucleotide sequence ID" value="NZ_LRBG01000037.1"/>
</dbReference>
<organism evidence="2 3">
    <name type="scientific">Paraburkholderia monticola</name>
    <dbReference type="NCBI Taxonomy" id="1399968"/>
    <lineage>
        <taxon>Bacteria</taxon>
        <taxon>Pseudomonadati</taxon>
        <taxon>Pseudomonadota</taxon>
        <taxon>Betaproteobacteria</taxon>
        <taxon>Burkholderiales</taxon>
        <taxon>Burkholderiaceae</taxon>
        <taxon>Paraburkholderia</taxon>
    </lineage>
</organism>
<gene>
    <name evidence="2" type="ORF">CI15_27140</name>
</gene>
<dbReference type="STRING" id="1399968.CI15_27140"/>
<evidence type="ECO:0000259" key="1">
    <source>
        <dbReference type="Pfam" id="PF19583"/>
    </source>
</evidence>
<dbReference type="SUPFAM" id="SSF56281">
    <property type="entry name" value="Metallo-hydrolase/oxidoreductase"/>
    <property type="match status" value="1"/>
</dbReference>
<keyword evidence="2" id="KW-0378">Hydrolase</keyword>
<dbReference type="GO" id="GO:0016787">
    <property type="term" value="F:hydrolase activity"/>
    <property type="evidence" value="ECO:0007669"/>
    <property type="project" value="UniProtKB-KW"/>
</dbReference>
<dbReference type="Proteomes" id="UP000075613">
    <property type="component" value="Unassembled WGS sequence"/>
</dbReference>